<dbReference type="GO" id="GO:0045892">
    <property type="term" value="P:negative regulation of DNA-templated transcription"/>
    <property type="evidence" value="ECO:0007669"/>
    <property type="project" value="TreeGrafter"/>
</dbReference>
<keyword evidence="1" id="KW-0677">Repeat</keyword>
<reference evidence="3" key="1">
    <citation type="journal article" date="2023" name="G3 (Bethesda)">
        <title>A reference genome for the long-term kleptoplast-retaining sea slug Elysia crispata morphotype clarki.</title>
        <authorList>
            <person name="Eastman K.E."/>
            <person name="Pendleton A.L."/>
            <person name="Shaikh M.A."/>
            <person name="Suttiyut T."/>
            <person name="Ogas R."/>
            <person name="Tomko P."/>
            <person name="Gavelis G."/>
            <person name="Widhalm J.R."/>
            <person name="Wisecaver J.H."/>
        </authorList>
    </citation>
    <scope>NUCLEOTIDE SEQUENCE</scope>
    <source>
        <strain evidence="3">ECLA1</strain>
    </source>
</reference>
<evidence type="ECO:0000313" key="4">
    <source>
        <dbReference type="Proteomes" id="UP001283361"/>
    </source>
</evidence>
<protein>
    <submittedName>
        <fullName evidence="3">Uncharacterized protein</fullName>
    </submittedName>
</protein>
<dbReference type="FunFam" id="2.30.30.140:FF:000028">
    <property type="entry name" value="polycomb protein SCMH1 isoform X1"/>
    <property type="match status" value="1"/>
</dbReference>
<evidence type="ECO:0000256" key="2">
    <source>
        <dbReference type="PROSITE-ProRule" id="PRU00459"/>
    </source>
</evidence>
<dbReference type="PROSITE" id="PS51079">
    <property type="entry name" value="MBT"/>
    <property type="match status" value="2"/>
</dbReference>
<dbReference type="InterPro" id="IPR004092">
    <property type="entry name" value="Mbt"/>
</dbReference>
<gene>
    <name evidence="3" type="ORF">RRG08_053541</name>
</gene>
<evidence type="ECO:0000256" key="1">
    <source>
        <dbReference type="ARBA" id="ARBA00022737"/>
    </source>
</evidence>
<sequence length="285" mass="32134">MVTERSPSWPSKQEVSLQIPNLEHQIVTSSVYHYKSCRASVLTMSTSSGRGWSYMQEKQGFTWDQYLIANKAVAASVSYFKQAHVPLVNEFSKDMKLEAYDPRNNTSSCIATVIDMQGPRLRLRLDGSDDKNDFWRLVDSEDLHPVGYCEKHQGMLQPPLGFRMNSSSWPGFLQKTLNGALLAPVHCFRKLDNSSGKLEPNKPCKNEFQVGQKLEAVDRKNPALICPATIGAISDDLLHITFDGWRGAFDYWCRYDSRDIFPVGWCEKSGHPLQSPGIKGKKGLV</sequence>
<dbReference type="Gene3D" id="2.30.30.140">
    <property type="match status" value="2"/>
</dbReference>
<keyword evidence="4" id="KW-1185">Reference proteome</keyword>
<dbReference type="CDD" id="cd20092">
    <property type="entry name" value="MBT_dScm-like_rpt2"/>
    <property type="match status" value="1"/>
</dbReference>
<dbReference type="GO" id="GO:0005634">
    <property type="term" value="C:nucleus"/>
    <property type="evidence" value="ECO:0007669"/>
    <property type="project" value="InterPro"/>
</dbReference>
<dbReference type="PANTHER" id="PTHR12247:SF132">
    <property type="entry name" value="POLYCOMB PROTEIN SCM"/>
    <property type="match status" value="1"/>
</dbReference>
<feature type="repeat" description="MBT" evidence="2">
    <location>
        <begin position="167"/>
        <end position="276"/>
    </location>
</feature>
<feature type="repeat" description="MBT" evidence="2">
    <location>
        <begin position="61"/>
        <end position="159"/>
    </location>
</feature>
<dbReference type="GO" id="GO:0042393">
    <property type="term" value="F:histone binding"/>
    <property type="evidence" value="ECO:0007669"/>
    <property type="project" value="TreeGrafter"/>
</dbReference>
<dbReference type="AlphaFoldDB" id="A0AAE1CWG4"/>
<dbReference type="EMBL" id="JAWDGP010006506">
    <property type="protein sequence ID" value="KAK3739687.1"/>
    <property type="molecule type" value="Genomic_DNA"/>
</dbReference>
<organism evidence="3 4">
    <name type="scientific">Elysia crispata</name>
    <name type="common">lettuce slug</name>
    <dbReference type="NCBI Taxonomy" id="231223"/>
    <lineage>
        <taxon>Eukaryota</taxon>
        <taxon>Metazoa</taxon>
        <taxon>Spiralia</taxon>
        <taxon>Lophotrochozoa</taxon>
        <taxon>Mollusca</taxon>
        <taxon>Gastropoda</taxon>
        <taxon>Heterobranchia</taxon>
        <taxon>Euthyneura</taxon>
        <taxon>Panpulmonata</taxon>
        <taxon>Sacoglossa</taxon>
        <taxon>Placobranchoidea</taxon>
        <taxon>Plakobranchidae</taxon>
        <taxon>Elysia</taxon>
    </lineage>
</organism>
<accession>A0AAE1CWG4</accession>
<dbReference type="SUPFAM" id="SSF63748">
    <property type="entry name" value="Tudor/PWWP/MBT"/>
    <property type="match status" value="2"/>
</dbReference>
<name>A0AAE1CWG4_9GAST</name>
<proteinExistence type="predicted"/>
<dbReference type="CDD" id="cd20091">
    <property type="entry name" value="MBT_dScm-like_rpt1"/>
    <property type="match status" value="1"/>
</dbReference>
<dbReference type="Pfam" id="PF02820">
    <property type="entry name" value="MBT"/>
    <property type="match status" value="2"/>
</dbReference>
<dbReference type="PANTHER" id="PTHR12247">
    <property type="entry name" value="POLYCOMB GROUP PROTEIN"/>
    <property type="match status" value="1"/>
</dbReference>
<dbReference type="InterPro" id="IPR050548">
    <property type="entry name" value="PcG_chromatin_remod_factors"/>
</dbReference>
<evidence type="ECO:0000313" key="3">
    <source>
        <dbReference type="EMBL" id="KAK3739687.1"/>
    </source>
</evidence>
<dbReference type="Proteomes" id="UP001283361">
    <property type="component" value="Unassembled WGS sequence"/>
</dbReference>
<dbReference type="SMART" id="SM00561">
    <property type="entry name" value="MBT"/>
    <property type="match status" value="2"/>
</dbReference>
<comment type="caution">
    <text evidence="3">The sequence shown here is derived from an EMBL/GenBank/DDBJ whole genome shotgun (WGS) entry which is preliminary data.</text>
</comment>
<dbReference type="GO" id="GO:0003682">
    <property type="term" value="F:chromatin binding"/>
    <property type="evidence" value="ECO:0007669"/>
    <property type="project" value="TreeGrafter"/>
</dbReference>